<gene>
    <name evidence="6" type="ORF">PECAL_1P00020</name>
    <name evidence="7" type="ORF">PECAL_5P00020</name>
</gene>
<protein>
    <recommendedName>
        <fullName evidence="5">MYND-type domain-containing protein</fullName>
    </recommendedName>
</protein>
<dbReference type="PROSITE" id="PS50865">
    <property type="entry name" value="ZF_MYND_2"/>
    <property type="match status" value="1"/>
</dbReference>
<name>A0A8J2SYK5_9STRA</name>
<keyword evidence="2 4" id="KW-0863">Zinc-finger</keyword>
<dbReference type="AlphaFoldDB" id="A0A8J2SYK5"/>
<dbReference type="InterPro" id="IPR011990">
    <property type="entry name" value="TPR-like_helical_dom_sf"/>
</dbReference>
<keyword evidence="3" id="KW-0862">Zinc</keyword>
<dbReference type="SUPFAM" id="SSF48452">
    <property type="entry name" value="TPR-like"/>
    <property type="match status" value="1"/>
</dbReference>
<evidence type="ECO:0000256" key="4">
    <source>
        <dbReference type="PROSITE-ProRule" id="PRU00134"/>
    </source>
</evidence>
<evidence type="ECO:0000256" key="1">
    <source>
        <dbReference type="ARBA" id="ARBA00022723"/>
    </source>
</evidence>
<evidence type="ECO:0000256" key="2">
    <source>
        <dbReference type="ARBA" id="ARBA00022771"/>
    </source>
</evidence>
<comment type="caution">
    <text evidence="7">The sequence shown here is derived from an EMBL/GenBank/DDBJ whole genome shotgun (WGS) entry which is preliminary data.</text>
</comment>
<dbReference type="EMBL" id="CAKKNE010000001">
    <property type="protein sequence ID" value="CAH0363681.1"/>
    <property type="molecule type" value="Genomic_DNA"/>
</dbReference>
<evidence type="ECO:0000313" key="6">
    <source>
        <dbReference type="EMBL" id="CAH0363681.1"/>
    </source>
</evidence>
<dbReference type="GO" id="GO:0008270">
    <property type="term" value="F:zinc ion binding"/>
    <property type="evidence" value="ECO:0007669"/>
    <property type="project" value="UniProtKB-KW"/>
</dbReference>
<dbReference type="EMBL" id="CAKKNE010000005">
    <property type="protein sequence ID" value="CAH0375484.1"/>
    <property type="molecule type" value="Genomic_DNA"/>
</dbReference>
<evidence type="ECO:0000259" key="5">
    <source>
        <dbReference type="PROSITE" id="PS50865"/>
    </source>
</evidence>
<accession>A0A8J2SYK5</accession>
<dbReference type="PANTHER" id="PTHR46082">
    <property type="entry name" value="ATP/GTP-BINDING PROTEIN-RELATED"/>
    <property type="match status" value="1"/>
</dbReference>
<organism evidence="7 8">
    <name type="scientific">Pelagomonas calceolata</name>
    <dbReference type="NCBI Taxonomy" id="35677"/>
    <lineage>
        <taxon>Eukaryota</taxon>
        <taxon>Sar</taxon>
        <taxon>Stramenopiles</taxon>
        <taxon>Ochrophyta</taxon>
        <taxon>Pelagophyceae</taxon>
        <taxon>Pelagomonadales</taxon>
        <taxon>Pelagomonadaceae</taxon>
        <taxon>Pelagomonas</taxon>
    </lineage>
</organism>
<dbReference type="InterPro" id="IPR013083">
    <property type="entry name" value="Znf_RING/FYVE/PHD"/>
</dbReference>
<evidence type="ECO:0000256" key="3">
    <source>
        <dbReference type="ARBA" id="ARBA00022833"/>
    </source>
</evidence>
<dbReference type="SUPFAM" id="SSF57850">
    <property type="entry name" value="RING/U-box"/>
    <property type="match status" value="1"/>
</dbReference>
<dbReference type="Gene3D" id="1.25.40.10">
    <property type="entry name" value="Tetratricopeptide repeat domain"/>
    <property type="match status" value="1"/>
</dbReference>
<evidence type="ECO:0000313" key="7">
    <source>
        <dbReference type="EMBL" id="CAH0375484.1"/>
    </source>
</evidence>
<keyword evidence="1" id="KW-0479">Metal-binding</keyword>
<proteinExistence type="predicted"/>
<dbReference type="Pfam" id="PF12906">
    <property type="entry name" value="RINGv"/>
    <property type="match status" value="1"/>
</dbReference>
<dbReference type="Pfam" id="PF13424">
    <property type="entry name" value="TPR_12"/>
    <property type="match status" value="1"/>
</dbReference>
<sequence>MILTTCAACAAPLAHDAPRCVRCKLRYCNATCQHDHWRRGHKQMCKKIHRGGNAEQYHADKKYKEAVAEAVEACADDTKGQTCYICTQALHWKTKEGLVRGCSCRGTAGFAHVSCLAEQAKILMDEAEENNLDAKALNERFERWYTCSLCEQRYHGVVMNALGWACWKKYVGRPETDQLRQIAISILGNGLQNAEQYEEALSVQEAELSMLRRLCASEQSLLDTQSNLAISYLQLERLEQAVNAFRGVYSGRLKLDGEEHENTLIAANNYADSLNGLKRFKEAKSLLRKTMPVARRVLGEGNEHTLKMRWVYARALYSDPDATLDDVRESVETLEDAERIARRVLGGAHPITKEMGNDLGTTRAVLLRACETLSPPGSA</sequence>
<dbReference type="InterPro" id="IPR011016">
    <property type="entry name" value="Znf_RING-CH"/>
</dbReference>
<dbReference type="Proteomes" id="UP000789595">
    <property type="component" value="Unassembled WGS sequence"/>
</dbReference>
<evidence type="ECO:0000313" key="8">
    <source>
        <dbReference type="Proteomes" id="UP000789595"/>
    </source>
</evidence>
<dbReference type="PANTHER" id="PTHR46082:SF6">
    <property type="entry name" value="AAA+ ATPASE DOMAIN-CONTAINING PROTEIN-RELATED"/>
    <property type="match status" value="1"/>
</dbReference>
<dbReference type="InterPro" id="IPR002893">
    <property type="entry name" value="Znf_MYND"/>
</dbReference>
<dbReference type="SUPFAM" id="SSF144232">
    <property type="entry name" value="HIT/MYND zinc finger-like"/>
    <property type="match status" value="1"/>
</dbReference>
<keyword evidence="8" id="KW-1185">Reference proteome</keyword>
<dbReference type="Gene3D" id="6.10.140.2220">
    <property type="match status" value="1"/>
</dbReference>
<dbReference type="InterPro" id="IPR053137">
    <property type="entry name" value="NLR-like"/>
</dbReference>
<dbReference type="Gene3D" id="3.30.40.10">
    <property type="entry name" value="Zinc/RING finger domain, C3HC4 (zinc finger)"/>
    <property type="match status" value="1"/>
</dbReference>
<feature type="domain" description="MYND-type" evidence="5">
    <location>
        <begin position="6"/>
        <end position="45"/>
    </location>
</feature>
<reference evidence="7" key="1">
    <citation type="submission" date="2021-11" db="EMBL/GenBank/DDBJ databases">
        <authorList>
            <consortium name="Genoscope - CEA"/>
            <person name="William W."/>
        </authorList>
    </citation>
    <scope>NUCLEOTIDE SEQUENCE</scope>
</reference>
<dbReference type="OrthoDB" id="5986190at2759"/>